<accession>A0A0F6YNP4</accession>
<dbReference type="Pfam" id="PF12840">
    <property type="entry name" value="HTH_20"/>
    <property type="match status" value="1"/>
</dbReference>
<dbReference type="InterPro" id="IPR036388">
    <property type="entry name" value="WH-like_DNA-bd_sf"/>
</dbReference>
<dbReference type="KEGG" id="samy:DB32_008940"/>
<dbReference type="PRINTS" id="PR00778">
    <property type="entry name" value="HTHARSR"/>
</dbReference>
<proteinExistence type="predicted"/>
<dbReference type="CDD" id="cd00090">
    <property type="entry name" value="HTH_ARSR"/>
    <property type="match status" value="1"/>
</dbReference>
<protein>
    <submittedName>
        <fullName evidence="2">Transcriptional regulator, ArsR family protein</fullName>
    </submittedName>
</protein>
<evidence type="ECO:0000259" key="1">
    <source>
        <dbReference type="PROSITE" id="PS50987"/>
    </source>
</evidence>
<dbReference type="AlphaFoldDB" id="A0A0F6YNP4"/>
<dbReference type="PANTHER" id="PTHR38600">
    <property type="entry name" value="TRANSCRIPTIONAL REGULATORY PROTEIN"/>
    <property type="match status" value="1"/>
</dbReference>
<dbReference type="GO" id="GO:0003700">
    <property type="term" value="F:DNA-binding transcription factor activity"/>
    <property type="evidence" value="ECO:0007669"/>
    <property type="project" value="InterPro"/>
</dbReference>
<reference evidence="2 3" key="1">
    <citation type="submission" date="2015-03" db="EMBL/GenBank/DDBJ databases">
        <title>Genome assembly of Sandaracinus amylolyticus DSM 53668.</title>
        <authorList>
            <person name="Sharma G."/>
            <person name="Subramanian S."/>
        </authorList>
    </citation>
    <scope>NUCLEOTIDE SEQUENCE [LARGE SCALE GENOMIC DNA]</scope>
    <source>
        <strain evidence="2 3">DSM 53668</strain>
    </source>
</reference>
<dbReference type="EMBL" id="CP011125">
    <property type="protein sequence ID" value="AKF11791.1"/>
    <property type="molecule type" value="Genomic_DNA"/>
</dbReference>
<gene>
    <name evidence="2" type="ORF">DB32_008940</name>
</gene>
<dbReference type="PANTHER" id="PTHR38600:SF2">
    <property type="entry name" value="SLL0088 PROTEIN"/>
    <property type="match status" value="1"/>
</dbReference>
<dbReference type="OrthoDB" id="9790747at2"/>
<dbReference type="Gene3D" id="1.10.10.10">
    <property type="entry name" value="Winged helix-like DNA-binding domain superfamily/Winged helix DNA-binding domain"/>
    <property type="match status" value="1"/>
</dbReference>
<dbReference type="InterPro" id="IPR036390">
    <property type="entry name" value="WH_DNA-bd_sf"/>
</dbReference>
<dbReference type="InterPro" id="IPR011991">
    <property type="entry name" value="ArsR-like_HTH"/>
</dbReference>
<feature type="domain" description="HTH arsR-type" evidence="1">
    <location>
        <begin position="1"/>
        <end position="94"/>
    </location>
</feature>
<dbReference type="RefSeq" id="WP_053238623.1">
    <property type="nucleotide sequence ID" value="NZ_CP011125.1"/>
</dbReference>
<dbReference type="STRING" id="927083.DB32_008940"/>
<dbReference type="PROSITE" id="PS50987">
    <property type="entry name" value="HTH_ARSR_2"/>
    <property type="match status" value="1"/>
</dbReference>
<dbReference type="NCBIfam" id="NF033788">
    <property type="entry name" value="HTH_metalloreg"/>
    <property type="match status" value="1"/>
</dbReference>
<organism evidence="2 3">
    <name type="scientific">Sandaracinus amylolyticus</name>
    <dbReference type="NCBI Taxonomy" id="927083"/>
    <lineage>
        <taxon>Bacteria</taxon>
        <taxon>Pseudomonadati</taxon>
        <taxon>Myxococcota</taxon>
        <taxon>Polyangia</taxon>
        <taxon>Polyangiales</taxon>
        <taxon>Sandaracinaceae</taxon>
        <taxon>Sandaracinus</taxon>
    </lineage>
</organism>
<keyword evidence="3" id="KW-1185">Reference proteome</keyword>
<evidence type="ECO:0000313" key="3">
    <source>
        <dbReference type="Proteomes" id="UP000034883"/>
    </source>
</evidence>
<sequence>MSAAVVSLERTFHALGDPTRLGMVERLSRGPASVTELAAPLTMALPSVLKHLKVLEEGGVVRSEKAGRVRTYRLQPDALAAIDRWVAQRRDAWNACFDRLDRMLAEEDEES</sequence>
<dbReference type="SUPFAM" id="SSF46785">
    <property type="entry name" value="Winged helix' DNA-binding domain"/>
    <property type="match status" value="1"/>
</dbReference>
<dbReference type="SMART" id="SM00418">
    <property type="entry name" value="HTH_ARSR"/>
    <property type="match status" value="1"/>
</dbReference>
<evidence type="ECO:0000313" key="2">
    <source>
        <dbReference type="EMBL" id="AKF11791.1"/>
    </source>
</evidence>
<dbReference type="Proteomes" id="UP000034883">
    <property type="component" value="Chromosome"/>
</dbReference>
<dbReference type="InterPro" id="IPR001845">
    <property type="entry name" value="HTH_ArsR_DNA-bd_dom"/>
</dbReference>
<name>A0A0F6YNP4_9BACT</name>